<protein>
    <submittedName>
        <fullName evidence="2">Uncharacterized protein</fullName>
    </submittedName>
</protein>
<feature type="compositionally biased region" description="Low complexity" evidence="1">
    <location>
        <begin position="327"/>
        <end position="343"/>
    </location>
</feature>
<gene>
    <name evidence="2" type="ORF">LRAMOSA10487</name>
</gene>
<dbReference type="AlphaFoldDB" id="A0A077WR09"/>
<feature type="region of interest" description="Disordered" evidence="1">
    <location>
        <begin position="153"/>
        <end position="345"/>
    </location>
</feature>
<feature type="compositionally biased region" description="Low complexity" evidence="1">
    <location>
        <begin position="246"/>
        <end position="283"/>
    </location>
</feature>
<feature type="compositionally biased region" description="Polar residues" evidence="1">
    <location>
        <begin position="221"/>
        <end position="232"/>
    </location>
</feature>
<feature type="compositionally biased region" description="Polar residues" evidence="1">
    <location>
        <begin position="159"/>
        <end position="176"/>
    </location>
</feature>
<feature type="compositionally biased region" description="Low complexity" evidence="1">
    <location>
        <begin position="177"/>
        <end position="198"/>
    </location>
</feature>
<reference evidence="2" key="1">
    <citation type="journal article" date="2014" name="Genome Announc.">
        <title>De novo whole-genome sequence and genome annotation of Lichtheimia ramosa.</title>
        <authorList>
            <person name="Linde J."/>
            <person name="Schwartze V."/>
            <person name="Binder U."/>
            <person name="Lass-Florl C."/>
            <person name="Voigt K."/>
            <person name="Horn F."/>
        </authorList>
    </citation>
    <scope>NUCLEOTIDE SEQUENCE</scope>
    <source>
        <strain evidence="2">JMRC FSU:6197</strain>
    </source>
</reference>
<name>A0A077WR09_9FUNG</name>
<dbReference type="OrthoDB" id="10413986at2759"/>
<accession>A0A077WR09</accession>
<sequence length="421" mass="47600">MTARTQKSWSFSENPGDKSGDQAILEWLQTPHNAARFIRWWNNIAQDDTKTSFSNELGAFVNNNSSPQRTNQSIYKRSERFDELLKDCKDMLSNGVSERVIVKHFPYYYECIKCMESGIEVIRQELDASGEEDEYYDKIFAMYQSHYTQLDRAERRSKTTLPPETPSSALSSRNVLSETPSMTTTSSTSMSKQPSMVSASLSNVAPPSPSFDPVPSSSNSKRASFNLHSDTSPSPPRPSKRGFCIISDSITPSSHSQPSLSSLSSFSHPSPTSPSHPISTTRTPPQPDISSSSSRAIQLQQGTPSSSSSSIQIRQEKQQKKKKRIIQQDNQVQQENSNQQQDDMINPDVVPQGIMQLIQDTHKNMRRMMKINKQREKRKLYVEKRKLALCRARELELQAKLVHTLIESGFSKEEISRVINK</sequence>
<evidence type="ECO:0000256" key="1">
    <source>
        <dbReference type="SAM" id="MobiDB-lite"/>
    </source>
</evidence>
<dbReference type="EMBL" id="LK023329">
    <property type="protein sequence ID" value="CDS09127.1"/>
    <property type="molecule type" value="Genomic_DNA"/>
</dbReference>
<proteinExistence type="predicted"/>
<organism evidence="2">
    <name type="scientific">Lichtheimia ramosa</name>
    <dbReference type="NCBI Taxonomy" id="688394"/>
    <lineage>
        <taxon>Eukaryota</taxon>
        <taxon>Fungi</taxon>
        <taxon>Fungi incertae sedis</taxon>
        <taxon>Mucoromycota</taxon>
        <taxon>Mucoromycotina</taxon>
        <taxon>Mucoromycetes</taxon>
        <taxon>Mucorales</taxon>
        <taxon>Lichtheimiaceae</taxon>
        <taxon>Lichtheimia</taxon>
    </lineage>
</organism>
<evidence type="ECO:0000313" key="2">
    <source>
        <dbReference type="EMBL" id="CDS09127.1"/>
    </source>
</evidence>
<feature type="compositionally biased region" description="Polar residues" evidence="1">
    <location>
        <begin position="288"/>
        <end position="304"/>
    </location>
</feature>